<gene>
    <name evidence="1" type="ORF">EVA_06067</name>
</gene>
<dbReference type="EMBL" id="AMCI01001349">
    <property type="protein sequence ID" value="EJX05824.1"/>
    <property type="molecule type" value="Genomic_DNA"/>
</dbReference>
<comment type="caution">
    <text evidence="1">The sequence shown here is derived from an EMBL/GenBank/DDBJ whole genome shotgun (WGS) entry which is preliminary data.</text>
</comment>
<sequence length="339" mass="39158">MKNAMKHTCKTLDYEALTCLTGDPFVDAGGFVLEELSKWNPGYDIMDLIMLATQIYVDCWDAKINTFFLNSKITQTGFNTADKKNETERYFKELLDDTAPHIEGYCRVTGRKTNLYPAGRNNSVLSGSGAFVNFHHSFESGIMLSKEVLIRFHFLPLACEQMQGKIGVISSSNPVTAAFYAKRCCSKILYDVGKNQSKGVLKNDSRSPGTALFRFLDYLLSELNPTKDEQLTLYHFTNFGPSPEAQVYTLPFPTFQFYRETKRPAYADCWKKFVAAHYRTTEFKNASYQMDRNVFLVTDKKELRTLKEHEFQYWSNLIYNKLMRNQSIVKEIRKWSVEQ</sequence>
<dbReference type="AlphaFoldDB" id="J9GFV9"/>
<feature type="non-terminal residue" evidence="1">
    <location>
        <position position="339"/>
    </location>
</feature>
<proteinExistence type="predicted"/>
<organism evidence="1">
    <name type="scientific">gut metagenome</name>
    <dbReference type="NCBI Taxonomy" id="749906"/>
    <lineage>
        <taxon>unclassified sequences</taxon>
        <taxon>metagenomes</taxon>
        <taxon>organismal metagenomes</taxon>
    </lineage>
</organism>
<protein>
    <submittedName>
        <fullName evidence="1">CRISPR-associated protein</fullName>
    </submittedName>
</protein>
<name>J9GFV9_9ZZZZ</name>
<evidence type="ECO:0000313" key="1">
    <source>
        <dbReference type="EMBL" id="EJX05824.1"/>
    </source>
</evidence>
<reference evidence="1" key="1">
    <citation type="journal article" date="2012" name="PLoS ONE">
        <title>Gene sets for utilization of primary and secondary nutrition supplies in the distal gut of endangered iberian lynx.</title>
        <authorList>
            <person name="Alcaide M."/>
            <person name="Messina E."/>
            <person name="Richter M."/>
            <person name="Bargiela R."/>
            <person name="Peplies J."/>
            <person name="Huws S.A."/>
            <person name="Newbold C.J."/>
            <person name="Golyshin P.N."/>
            <person name="Simon M.A."/>
            <person name="Lopez G."/>
            <person name="Yakimov M.M."/>
            <person name="Ferrer M."/>
        </authorList>
    </citation>
    <scope>NUCLEOTIDE SEQUENCE</scope>
</reference>
<accession>J9GFV9</accession>